<gene>
    <name evidence="2" type="ORF">ABJI51_29845</name>
</gene>
<dbReference type="Proteomes" id="UP001440984">
    <property type="component" value="Unassembled WGS sequence"/>
</dbReference>
<reference evidence="2 3" key="1">
    <citation type="submission" date="2024-05" db="EMBL/GenBank/DDBJ databases">
        <authorList>
            <person name="Zhao H."/>
            <person name="Xu Y."/>
            <person name="Lin S."/>
            <person name="Spain J.C."/>
            <person name="Zhou N.-Y."/>
        </authorList>
    </citation>
    <scope>NUCLEOTIDE SEQUENCE [LARGE SCALE GENOMIC DNA]</scope>
    <source>
        <strain evidence="2 3">NEAU-NG30</strain>
    </source>
</reference>
<name>A0ABV0LMC4_9PSEU</name>
<comment type="caution">
    <text evidence="2">The sequence shown here is derived from an EMBL/GenBank/DDBJ whole genome shotgun (WGS) entry which is preliminary data.</text>
</comment>
<evidence type="ECO:0000313" key="3">
    <source>
        <dbReference type="Proteomes" id="UP001440984"/>
    </source>
</evidence>
<feature type="region of interest" description="Disordered" evidence="1">
    <location>
        <begin position="1"/>
        <end position="71"/>
    </location>
</feature>
<feature type="compositionally biased region" description="Gly residues" evidence="1">
    <location>
        <begin position="7"/>
        <end position="34"/>
    </location>
</feature>
<proteinExistence type="predicted"/>
<protein>
    <submittedName>
        <fullName evidence="2">Uncharacterized protein</fullName>
    </submittedName>
</protein>
<evidence type="ECO:0000256" key="1">
    <source>
        <dbReference type="SAM" id="MobiDB-lite"/>
    </source>
</evidence>
<dbReference type="EMBL" id="JBDZYD010000012">
    <property type="protein sequence ID" value="MEQ0563301.1"/>
    <property type="molecule type" value="Genomic_DNA"/>
</dbReference>
<evidence type="ECO:0000313" key="2">
    <source>
        <dbReference type="EMBL" id="MEQ0563301.1"/>
    </source>
</evidence>
<organism evidence="2 3">
    <name type="scientific">Amycolatopsis melonis</name>
    <dbReference type="NCBI Taxonomy" id="3156488"/>
    <lineage>
        <taxon>Bacteria</taxon>
        <taxon>Bacillati</taxon>
        <taxon>Actinomycetota</taxon>
        <taxon>Actinomycetes</taxon>
        <taxon>Pseudonocardiales</taxon>
        <taxon>Pseudonocardiaceae</taxon>
        <taxon>Amycolatopsis</taxon>
    </lineage>
</organism>
<feature type="compositionally biased region" description="Low complexity" evidence="1">
    <location>
        <begin position="52"/>
        <end position="71"/>
    </location>
</feature>
<dbReference type="RefSeq" id="WP_348954376.1">
    <property type="nucleotide sequence ID" value="NZ_JBDZYD010000012.1"/>
</dbReference>
<accession>A0ABV0LMC4</accession>
<keyword evidence="3" id="KW-1185">Reference proteome</keyword>
<sequence length="93" mass="8711">MPHDPGTVGGGPDGFDTGGGADEPSLGGGGGGVPVGVVTGVDADGEEGEGGAWAAGSPEQAARAGTARQAASNGRHVLVVVGWGTAILPPRLG</sequence>